<evidence type="ECO:0000259" key="5">
    <source>
        <dbReference type="Pfam" id="PF00496"/>
    </source>
</evidence>
<dbReference type="PANTHER" id="PTHR30290">
    <property type="entry name" value="PERIPLASMIC BINDING COMPONENT OF ABC TRANSPORTER"/>
    <property type="match status" value="1"/>
</dbReference>
<dbReference type="InterPro" id="IPR006311">
    <property type="entry name" value="TAT_signal"/>
</dbReference>
<organism evidence="6 7">
    <name type="scientific">Nitratireductor thuwali</name>
    <dbReference type="NCBI Taxonomy" id="2267699"/>
    <lineage>
        <taxon>Bacteria</taxon>
        <taxon>Pseudomonadati</taxon>
        <taxon>Pseudomonadota</taxon>
        <taxon>Alphaproteobacteria</taxon>
        <taxon>Hyphomicrobiales</taxon>
        <taxon>Phyllobacteriaceae</taxon>
        <taxon>Nitratireductor</taxon>
    </lineage>
</organism>
<dbReference type="SUPFAM" id="SSF53850">
    <property type="entry name" value="Periplasmic binding protein-like II"/>
    <property type="match status" value="1"/>
</dbReference>
<evidence type="ECO:0000256" key="1">
    <source>
        <dbReference type="ARBA" id="ARBA00004418"/>
    </source>
</evidence>
<dbReference type="Proteomes" id="UP001342418">
    <property type="component" value="Chromosome"/>
</dbReference>
<evidence type="ECO:0000256" key="4">
    <source>
        <dbReference type="SAM" id="SignalP"/>
    </source>
</evidence>
<comment type="subcellular location">
    <subcellularLocation>
        <location evidence="1">Periplasm</location>
    </subcellularLocation>
</comment>
<dbReference type="InterPro" id="IPR000914">
    <property type="entry name" value="SBP_5_dom"/>
</dbReference>
<keyword evidence="7" id="KW-1185">Reference proteome</keyword>
<reference evidence="6 7" key="1">
    <citation type="submission" date="2018-07" db="EMBL/GenBank/DDBJ databases">
        <title>Genome sequence of Nitratireductor thuwali#1536.</title>
        <authorList>
            <person name="Michoud G."/>
            <person name="Merlino G."/>
            <person name="Sefrji F.O."/>
            <person name="Daffonchio D."/>
        </authorList>
    </citation>
    <scope>NUCLEOTIDE SEQUENCE [LARGE SCALE GENOMIC DNA]</scope>
    <source>
        <strain evidence="7">Nit1536</strain>
    </source>
</reference>
<dbReference type="EMBL" id="CP030941">
    <property type="protein sequence ID" value="UUP17740.1"/>
    <property type="molecule type" value="Genomic_DNA"/>
</dbReference>
<dbReference type="PANTHER" id="PTHR30290:SF64">
    <property type="entry name" value="ABC TRANSPORTER PERIPLASMIC BINDING PROTEIN"/>
    <property type="match status" value="1"/>
</dbReference>
<dbReference type="Gene3D" id="3.10.105.10">
    <property type="entry name" value="Dipeptide-binding Protein, Domain 3"/>
    <property type="match status" value="1"/>
</dbReference>
<evidence type="ECO:0000313" key="7">
    <source>
        <dbReference type="Proteomes" id="UP001342418"/>
    </source>
</evidence>
<proteinExistence type="inferred from homology"/>
<dbReference type="PIRSF" id="PIRSF002741">
    <property type="entry name" value="MppA"/>
    <property type="match status" value="1"/>
</dbReference>
<dbReference type="Gene3D" id="3.40.190.10">
    <property type="entry name" value="Periplasmic binding protein-like II"/>
    <property type="match status" value="1"/>
</dbReference>
<feature type="signal peptide" evidence="4">
    <location>
        <begin position="1"/>
        <end position="30"/>
    </location>
</feature>
<dbReference type="InterPro" id="IPR039424">
    <property type="entry name" value="SBP_5"/>
</dbReference>
<dbReference type="PROSITE" id="PS51318">
    <property type="entry name" value="TAT"/>
    <property type="match status" value="1"/>
</dbReference>
<dbReference type="InterPro" id="IPR030678">
    <property type="entry name" value="Peptide/Ni-bd"/>
</dbReference>
<comment type="similarity">
    <text evidence="2">Belongs to the bacterial solute-binding protein 5 family.</text>
</comment>
<dbReference type="CDD" id="cd08497">
    <property type="entry name" value="MbnE-like"/>
    <property type="match status" value="1"/>
</dbReference>
<name>A0ABY5MKZ5_9HYPH</name>
<dbReference type="Pfam" id="PF00496">
    <property type="entry name" value="SBP_bac_5"/>
    <property type="match status" value="1"/>
</dbReference>
<dbReference type="RefSeq" id="WP_338530043.1">
    <property type="nucleotide sequence ID" value="NZ_CP030941.1"/>
</dbReference>
<feature type="chain" id="PRO_5047036903" evidence="4">
    <location>
        <begin position="31"/>
        <end position="625"/>
    </location>
</feature>
<keyword evidence="3 4" id="KW-0732">Signal</keyword>
<evidence type="ECO:0000313" key="6">
    <source>
        <dbReference type="EMBL" id="UUP17740.1"/>
    </source>
</evidence>
<protein>
    <submittedName>
        <fullName evidence="6">Oligopeptide-binding protein AppA</fullName>
    </submittedName>
</protein>
<accession>A0ABY5MKZ5</accession>
<sequence>MANNGITRRDVLAGLGAAALSQFLPTSAWSAVPTAKPLHGLSTFGELKYGPDFTHFDYANPDAPKGGTCNFAPGYWYFNQNVLTFNTLNSFVRTGDAPPRMEYCFDTLMAWAWDEPDARYGLLAESVTLSEDRNTLTFKLRPEARFHDGSPVTAEDVAYSYNLMKEKGHPQLSLMLTEMTEAVAQDVMTFRLTFSGNQSVGTTLSAISDIQVLSRASVEEHGFDSSKIHPLLGSGPYKVGRVSAGRYIEYDRVEDYWARDLPVQRGLNHFDTIRIDFYRDRNAGFEAFKKGDIFFREEFTARSWATQYDFPAAQEGKVVKREIPLPKAPRYQAWAINQRRERFRDRRVRQAIELCFDFEWTRRNIFYDAYERADSMFENSPYKAEGLPSKEVLALLESLPGNVPEEAFGEAVKSPVADGSGKDRQALRRARQLMMEAGWKLDGQLLRNEKGEAFTLEFLDRDVIWQRILSPFIENLRSIGIDASLRIVDPAQYQARVVSYDFDLVSRALRFEPTPTKSSLEQHFHSSVSNVEGSYNLPGATDPSLDALVEAVGRAQSREELTIAMRALDRVVRARRDWIPTWGSNTSRIAYWDMFGYSELVPDYFFAVEVLWWHDADRAQAIGKA</sequence>
<evidence type="ECO:0000256" key="2">
    <source>
        <dbReference type="ARBA" id="ARBA00005695"/>
    </source>
</evidence>
<evidence type="ECO:0000256" key="3">
    <source>
        <dbReference type="ARBA" id="ARBA00022729"/>
    </source>
</evidence>
<feature type="domain" description="Solute-binding protein family 5" evidence="5">
    <location>
        <begin position="121"/>
        <end position="527"/>
    </location>
</feature>
<gene>
    <name evidence="6" type="primary">appA_2</name>
    <name evidence="6" type="ORF">NTH_02214</name>
</gene>